<evidence type="ECO:0000256" key="1">
    <source>
        <dbReference type="ARBA" id="ARBA00010462"/>
    </source>
</evidence>
<comment type="function">
    <text evidence="3">This protein is an auxiliary protein of DNA polymerase delta and is involved in the control of eukaryotic DNA replication by increasing the polymerase's processivity during elongation of the leading strand.</text>
</comment>
<reference evidence="8 9" key="1">
    <citation type="journal article" date="2015" name="Environ. Microbiol.">
        <title>Genome analyses suggest the presence of polyploidy and recent human-driven expansions in eight global populations of the honeybee pathogen Nosema ceranae.</title>
        <authorList>
            <person name="Pelin A."/>
            <person name="Selman M."/>
            <person name="Aris-Brosou S."/>
            <person name="Farinelli L."/>
            <person name="Corradi N."/>
        </authorList>
    </citation>
    <scope>NUCLEOTIDE SEQUENCE [LARGE SCALE GENOMIC DNA]</scope>
    <source>
        <strain evidence="8 9">PA08 1199</strain>
    </source>
</reference>
<dbReference type="GO" id="GO:0006275">
    <property type="term" value="P:regulation of DNA replication"/>
    <property type="evidence" value="ECO:0007669"/>
    <property type="project" value="InterPro"/>
</dbReference>
<gene>
    <name evidence="8" type="ORF">AAJ76_2500012542</name>
</gene>
<keyword evidence="9" id="KW-1185">Reference proteome</keyword>
<keyword evidence="4" id="KW-0235">DNA replication</keyword>
<evidence type="ECO:0000313" key="8">
    <source>
        <dbReference type="EMBL" id="KKO75291.1"/>
    </source>
</evidence>
<evidence type="ECO:0000259" key="7">
    <source>
        <dbReference type="Pfam" id="PF02747"/>
    </source>
</evidence>
<dbReference type="CDD" id="cd00577">
    <property type="entry name" value="PCNA"/>
    <property type="match status" value="1"/>
</dbReference>
<dbReference type="GO" id="GO:0030337">
    <property type="term" value="F:DNA polymerase processivity factor activity"/>
    <property type="evidence" value="ECO:0007669"/>
    <property type="project" value="InterPro"/>
</dbReference>
<dbReference type="OMA" id="EMKLINM"/>
<feature type="region of interest" description="Disordered" evidence="5">
    <location>
        <begin position="1"/>
        <end position="39"/>
    </location>
</feature>
<comment type="similarity">
    <text evidence="1 4">Belongs to the PCNA family.</text>
</comment>
<keyword evidence="2 4" id="KW-0238">DNA-binding</keyword>
<evidence type="ECO:0000256" key="4">
    <source>
        <dbReference type="RuleBase" id="RU003671"/>
    </source>
</evidence>
<dbReference type="Gene3D" id="3.70.10.10">
    <property type="match status" value="1"/>
</dbReference>
<feature type="compositionally biased region" description="Basic and acidic residues" evidence="5">
    <location>
        <begin position="12"/>
        <end position="22"/>
    </location>
</feature>
<dbReference type="GO" id="GO:0003677">
    <property type="term" value="F:DNA binding"/>
    <property type="evidence" value="ECO:0007669"/>
    <property type="project" value="UniProtKB-KW"/>
</dbReference>
<feature type="domain" description="Proliferating cell nuclear antigen PCNA N-terminal" evidence="6">
    <location>
        <begin position="75"/>
        <end position="183"/>
    </location>
</feature>
<protein>
    <recommendedName>
        <fullName evidence="3">DNA sliding clamp PCNA</fullName>
    </recommendedName>
</protein>
<dbReference type="PANTHER" id="PTHR11352">
    <property type="entry name" value="PROLIFERATING CELL NUCLEAR ANTIGEN"/>
    <property type="match status" value="1"/>
</dbReference>
<dbReference type="EMBL" id="JPQZ01000025">
    <property type="protein sequence ID" value="KKO75291.1"/>
    <property type="molecule type" value="Genomic_DNA"/>
</dbReference>
<dbReference type="GeneID" id="36319718"/>
<dbReference type="Pfam" id="PF02747">
    <property type="entry name" value="PCNA_C"/>
    <property type="match status" value="1"/>
</dbReference>
<dbReference type="GO" id="GO:0005634">
    <property type="term" value="C:nucleus"/>
    <property type="evidence" value="ECO:0007669"/>
    <property type="project" value="UniProtKB-SubCell"/>
</dbReference>
<evidence type="ECO:0000256" key="3">
    <source>
        <dbReference type="RuleBase" id="RU000641"/>
    </source>
</evidence>
<evidence type="ECO:0000259" key="6">
    <source>
        <dbReference type="Pfam" id="PF00705"/>
    </source>
</evidence>
<dbReference type="NCBIfam" id="TIGR00590">
    <property type="entry name" value="pcna"/>
    <property type="match status" value="1"/>
</dbReference>
<organism evidence="8 9">
    <name type="scientific">Vairimorpha ceranae</name>
    <dbReference type="NCBI Taxonomy" id="40302"/>
    <lineage>
        <taxon>Eukaryota</taxon>
        <taxon>Fungi</taxon>
        <taxon>Fungi incertae sedis</taxon>
        <taxon>Microsporidia</taxon>
        <taxon>Nosematidae</taxon>
        <taxon>Vairimorpha</taxon>
    </lineage>
</organism>
<evidence type="ECO:0000313" key="9">
    <source>
        <dbReference type="Proteomes" id="UP000034350"/>
    </source>
</evidence>
<dbReference type="PRINTS" id="PR00339">
    <property type="entry name" value="PCNACYCLIN"/>
</dbReference>
<dbReference type="VEuPathDB" id="MicrosporidiaDB:AAJ76_2500012542"/>
<dbReference type="InterPro" id="IPR046938">
    <property type="entry name" value="DNA_clamp_sf"/>
</dbReference>
<dbReference type="RefSeq" id="XP_024331033.1">
    <property type="nucleotide sequence ID" value="XM_024474790.1"/>
</dbReference>
<name>A0A0F9WCU9_9MICR</name>
<dbReference type="Proteomes" id="UP000034350">
    <property type="component" value="Unassembled WGS sequence"/>
</dbReference>
<keyword evidence="3" id="KW-0539">Nucleus</keyword>
<evidence type="ECO:0000256" key="5">
    <source>
        <dbReference type="SAM" id="MobiDB-lite"/>
    </source>
</evidence>
<dbReference type="AlphaFoldDB" id="A0A0F9WCU9"/>
<dbReference type="VEuPathDB" id="MicrosporidiaDB:NCER_100127"/>
<comment type="subcellular location">
    <subcellularLocation>
        <location evidence="3">Nucleus</location>
    </subcellularLocation>
</comment>
<dbReference type="InterPro" id="IPR022648">
    <property type="entry name" value="Pr_cel_nuc_antig_N"/>
</dbReference>
<comment type="caution">
    <text evidence="8">The sequence shown here is derived from an EMBL/GenBank/DDBJ whole genome shotgun (WGS) entry which is preliminary data.</text>
</comment>
<proteinExistence type="inferred from homology"/>
<dbReference type="InterPro" id="IPR022649">
    <property type="entry name" value="Pr_cel_nuc_antig_C"/>
</dbReference>
<dbReference type="GO" id="GO:0006272">
    <property type="term" value="P:leading strand elongation"/>
    <property type="evidence" value="ECO:0007669"/>
    <property type="project" value="TreeGrafter"/>
</dbReference>
<accession>A0A0F9WCU9</accession>
<sequence>MFELEISHQPVQKKEERNDSKSVKKMPQNISSDQENMEGNKYNADTHAPETLQYSASIDDHKIDNTVVFPGGKIGLLRKTFESIAEIVDHVEIKARSEGLEMQVMDSIRVVFIDIFLSKNLFDKYRCDRNITFAIKVKDLITILKDLNFPPDSSLHLSCDDNPESLIICYKYPQYVLNWELSLYSFDNEVFELPEFEFQAEVTMYAKQFMVLPKLIGIFGEFITIEASKNTITFKQKGDTTSSAMNLHDSEDNDIEINVLTNQKKEMAMKYIGICAKVAGLCSKIKLHMGDDTPIFFDFNLYDLGHIRYYIAPKTESEY</sequence>
<dbReference type="SUPFAM" id="SSF55979">
    <property type="entry name" value="DNA clamp"/>
    <property type="match status" value="2"/>
</dbReference>
<dbReference type="OrthoDB" id="534348at2759"/>
<dbReference type="Pfam" id="PF00705">
    <property type="entry name" value="PCNA_N"/>
    <property type="match status" value="1"/>
</dbReference>
<evidence type="ECO:0000256" key="2">
    <source>
        <dbReference type="ARBA" id="ARBA00023125"/>
    </source>
</evidence>
<dbReference type="VEuPathDB" id="MicrosporidiaDB:G9O61_00g009310"/>
<feature type="domain" description="Proliferating cell nuclear antigen PCNA C-terminal" evidence="7">
    <location>
        <begin position="193"/>
        <end position="314"/>
    </location>
</feature>
<dbReference type="PANTHER" id="PTHR11352:SF0">
    <property type="entry name" value="PROLIFERATING CELL NUCLEAR ANTIGEN"/>
    <property type="match status" value="1"/>
</dbReference>
<dbReference type="InterPro" id="IPR000730">
    <property type="entry name" value="Pr_cel_nuc_antig"/>
</dbReference>